<dbReference type="GO" id="GO:0003964">
    <property type="term" value="F:RNA-directed DNA polymerase activity"/>
    <property type="evidence" value="ECO:0007669"/>
    <property type="project" value="UniProtKB-KW"/>
</dbReference>
<keyword evidence="2" id="KW-1185">Reference proteome</keyword>
<protein>
    <submittedName>
        <fullName evidence="1">Endonuclease-reverse transcriptase</fullName>
    </submittedName>
</protein>
<organism evidence="1 2">
    <name type="scientific">Operophtera brumata</name>
    <name type="common">Winter moth</name>
    <name type="synonym">Phalaena brumata</name>
    <dbReference type="NCBI Taxonomy" id="104452"/>
    <lineage>
        <taxon>Eukaryota</taxon>
        <taxon>Metazoa</taxon>
        <taxon>Ecdysozoa</taxon>
        <taxon>Arthropoda</taxon>
        <taxon>Hexapoda</taxon>
        <taxon>Insecta</taxon>
        <taxon>Pterygota</taxon>
        <taxon>Neoptera</taxon>
        <taxon>Endopterygota</taxon>
        <taxon>Lepidoptera</taxon>
        <taxon>Glossata</taxon>
        <taxon>Ditrysia</taxon>
        <taxon>Geometroidea</taxon>
        <taxon>Geometridae</taxon>
        <taxon>Larentiinae</taxon>
        <taxon>Operophtera</taxon>
    </lineage>
</organism>
<keyword evidence="1" id="KW-0808">Transferase</keyword>
<evidence type="ECO:0000313" key="1">
    <source>
        <dbReference type="EMBL" id="KOB67601.1"/>
    </source>
</evidence>
<comment type="caution">
    <text evidence="1">The sequence shown here is derived from an EMBL/GenBank/DDBJ whole genome shotgun (WGS) entry which is preliminary data.</text>
</comment>
<keyword evidence="1" id="KW-0695">RNA-directed DNA polymerase</keyword>
<dbReference type="GO" id="GO:0004519">
    <property type="term" value="F:endonuclease activity"/>
    <property type="evidence" value="ECO:0007669"/>
    <property type="project" value="UniProtKB-KW"/>
</dbReference>
<sequence length="102" mass="11969">MESQGLAVNGARKAWITEETWEAIRKRKDLLIGKVDSGREQYQILSAKVQRLCRRDYNKYINSICQDIEDHAQTMHTKDLFLKVKSIIREFKPKTWAIEDGD</sequence>
<name>A0A0L7KX10_OPEBR</name>
<gene>
    <name evidence="1" type="ORF">OBRU01_19546</name>
</gene>
<dbReference type="AlphaFoldDB" id="A0A0L7KX10"/>
<keyword evidence="1" id="KW-0548">Nucleotidyltransferase</keyword>
<reference evidence="1 2" key="1">
    <citation type="journal article" date="2015" name="Genome Biol. Evol.">
        <title>The genome of winter moth (Operophtera brumata) provides a genomic perspective on sexual dimorphism and phenology.</title>
        <authorList>
            <person name="Derks M.F."/>
            <person name="Smit S."/>
            <person name="Salis L."/>
            <person name="Schijlen E."/>
            <person name="Bossers A."/>
            <person name="Mateman C."/>
            <person name="Pijl A.S."/>
            <person name="de Ridder D."/>
            <person name="Groenen M.A."/>
            <person name="Visser M.E."/>
            <person name="Megens H.J."/>
        </authorList>
    </citation>
    <scope>NUCLEOTIDE SEQUENCE [LARGE SCALE GENOMIC DNA]</scope>
    <source>
        <strain evidence="1">WM2013NL</strain>
        <tissue evidence="1">Head and thorax</tissue>
    </source>
</reference>
<keyword evidence="1" id="KW-0255">Endonuclease</keyword>
<dbReference type="EMBL" id="JTDY01004910">
    <property type="protein sequence ID" value="KOB67601.1"/>
    <property type="molecule type" value="Genomic_DNA"/>
</dbReference>
<dbReference type="Proteomes" id="UP000037510">
    <property type="component" value="Unassembled WGS sequence"/>
</dbReference>
<keyword evidence="1" id="KW-0378">Hydrolase</keyword>
<feature type="non-terminal residue" evidence="1">
    <location>
        <position position="102"/>
    </location>
</feature>
<evidence type="ECO:0000313" key="2">
    <source>
        <dbReference type="Proteomes" id="UP000037510"/>
    </source>
</evidence>
<proteinExistence type="predicted"/>
<keyword evidence="1" id="KW-0540">Nuclease</keyword>
<accession>A0A0L7KX10</accession>